<reference evidence="2 3" key="1">
    <citation type="submission" date="2021-05" db="EMBL/GenBank/DDBJ databases">
        <title>Comparative genomic studies on the polysaccharide-degrading batcterial strains of the Flammeovirga genus.</title>
        <authorList>
            <person name="Zewei F."/>
            <person name="Zheng Z."/>
            <person name="Yu L."/>
            <person name="Ruyue G."/>
            <person name="Yanhong M."/>
            <person name="Yuanyuan C."/>
            <person name="Jingyan G."/>
            <person name="Wenjun H."/>
        </authorList>
    </citation>
    <scope>NUCLEOTIDE SEQUENCE [LARGE SCALE GENOMIC DNA]</scope>
    <source>
        <strain evidence="2 3">NBRC:100898</strain>
    </source>
</reference>
<proteinExistence type="predicted"/>
<dbReference type="KEGG" id="fya:KMW28_26945"/>
<evidence type="ECO:0000313" key="3">
    <source>
        <dbReference type="Proteomes" id="UP000678679"/>
    </source>
</evidence>
<dbReference type="Gene3D" id="3.40.30.10">
    <property type="entry name" value="Glutaredoxin"/>
    <property type="match status" value="1"/>
</dbReference>
<protein>
    <submittedName>
        <fullName evidence="2">Thioredoxin family protein</fullName>
    </submittedName>
</protein>
<dbReference type="GO" id="GO:0045454">
    <property type="term" value="P:cell redox homeostasis"/>
    <property type="evidence" value="ECO:0007669"/>
    <property type="project" value="TreeGrafter"/>
</dbReference>
<dbReference type="EMBL" id="CP076133">
    <property type="protein sequence ID" value="QWG04538.1"/>
    <property type="molecule type" value="Genomic_DNA"/>
</dbReference>
<evidence type="ECO:0000313" key="2">
    <source>
        <dbReference type="EMBL" id="QWG04538.1"/>
    </source>
</evidence>
<dbReference type="Proteomes" id="UP000678679">
    <property type="component" value="Chromosome 2"/>
</dbReference>
<dbReference type="SUPFAM" id="SSF52833">
    <property type="entry name" value="Thioredoxin-like"/>
    <property type="match status" value="1"/>
</dbReference>
<evidence type="ECO:0000259" key="1">
    <source>
        <dbReference type="Pfam" id="PF00085"/>
    </source>
</evidence>
<dbReference type="RefSeq" id="WP_169665429.1">
    <property type="nucleotide sequence ID" value="NZ_CP076133.1"/>
</dbReference>
<dbReference type="AlphaFoldDB" id="A0AAX1NEZ3"/>
<dbReference type="PANTHER" id="PTHR45663">
    <property type="entry name" value="GEO12009P1"/>
    <property type="match status" value="1"/>
</dbReference>
<dbReference type="PANTHER" id="PTHR45663:SF11">
    <property type="entry name" value="GEO12009P1"/>
    <property type="match status" value="1"/>
</dbReference>
<keyword evidence="3" id="KW-1185">Reference proteome</keyword>
<dbReference type="GO" id="GO:0015035">
    <property type="term" value="F:protein-disulfide reductase activity"/>
    <property type="evidence" value="ECO:0007669"/>
    <property type="project" value="TreeGrafter"/>
</dbReference>
<dbReference type="GO" id="GO:0005829">
    <property type="term" value="C:cytosol"/>
    <property type="evidence" value="ECO:0007669"/>
    <property type="project" value="TreeGrafter"/>
</dbReference>
<sequence>MDVEINKSNIYQIIRDKENIDMQLLKNSIVVFETPWSEVSQQILNYLKSYKEEYDFDLVKVDIDKYRDLILEYEINELPTLIFINDKMKSTSMGGILSKEKLRRKLDENFTKK</sequence>
<dbReference type="CDD" id="cd02947">
    <property type="entry name" value="TRX_family"/>
    <property type="match status" value="1"/>
</dbReference>
<feature type="domain" description="Thioredoxin" evidence="1">
    <location>
        <begin position="18"/>
        <end position="107"/>
    </location>
</feature>
<accession>A0AAX1NEZ3</accession>
<dbReference type="InterPro" id="IPR013766">
    <property type="entry name" value="Thioredoxin_domain"/>
</dbReference>
<dbReference type="InterPro" id="IPR036249">
    <property type="entry name" value="Thioredoxin-like_sf"/>
</dbReference>
<dbReference type="Pfam" id="PF00085">
    <property type="entry name" value="Thioredoxin"/>
    <property type="match status" value="1"/>
</dbReference>
<gene>
    <name evidence="2" type="ORF">KMW28_26945</name>
</gene>
<name>A0AAX1NEZ3_9BACT</name>
<organism evidence="2 3">
    <name type="scientific">Flammeovirga yaeyamensis</name>
    <dbReference type="NCBI Taxonomy" id="367791"/>
    <lineage>
        <taxon>Bacteria</taxon>
        <taxon>Pseudomonadati</taxon>
        <taxon>Bacteroidota</taxon>
        <taxon>Cytophagia</taxon>
        <taxon>Cytophagales</taxon>
        <taxon>Flammeovirgaceae</taxon>
        <taxon>Flammeovirga</taxon>
    </lineage>
</organism>